<evidence type="ECO:0000313" key="3">
    <source>
        <dbReference type="Proteomes" id="UP000704176"/>
    </source>
</evidence>
<protein>
    <submittedName>
        <fullName evidence="2">Uncharacterized protein</fullName>
    </submittedName>
</protein>
<name>A0ABS7VJN1_9HYPH</name>
<proteinExistence type="predicted"/>
<dbReference type="EMBL" id="JAIRBM010000002">
    <property type="protein sequence ID" value="MBZ6075300.1"/>
    <property type="molecule type" value="Genomic_DNA"/>
</dbReference>
<feature type="region of interest" description="Disordered" evidence="1">
    <location>
        <begin position="41"/>
        <end position="84"/>
    </location>
</feature>
<dbReference type="RefSeq" id="WP_224311353.1">
    <property type="nucleotide sequence ID" value="NZ_JAIRBM010000002.1"/>
</dbReference>
<dbReference type="Proteomes" id="UP000704176">
    <property type="component" value="Unassembled WGS sequence"/>
</dbReference>
<accession>A0ABS7VJN1</accession>
<sequence length="84" mass="9074">MGNPEWEHEEAYGDRLYAAEWMTDGEALAFIAKAVSLYRAASVSDENRNGENAERSSAGGIPARSSERGDALSPSLSPKEQKGE</sequence>
<feature type="compositionally biased region" description="Basic and acidic residues" evidence="1">
    <location>
        <begin position="45"/>
        <end position="54"/>
    </location>
</feature>
<organism evidence="2 3">
    <name type="scientific">Microvirga puerhi</name>
    <dbReference type="NCBI Taxonomy" id="2876078"/>
    <lineage>
        <taxon>Bacteria</taxon>
        <taxon>Pseudomonadati</taxon>
        <taxon>Pseudomonadota</taxon>
        <taxon>Alphaproteobacteria</taxon>
        <taxon>Hyphomicrobiales</taxon>
        <taxon>Methylobacteriaceae</taxon>
        <taxon>Microvirga</taxon>
    </lineage>
</organism>
<reference evidence="2 3" key="1">
    <citation type="submission" date="2021-09" db="EMBL/GenBank/DDBJ databases">
        <title>The complete genome sequence of a new microorganism.</title>
        <authorList>
            <person name="Zi Z."/>
        </authorList>
    </citation>
    <scope>NUCLEOTIDE SEQUENCE [LARGE SCALE GENOMIC DNA]</scope>
    <source>
        <strain evidence="2 3">WGZ8</strain>
    </source>
</reference>
<gene>
    <name evidence="2" type="ORF">K9B37_03185</name>
</gene>
<evidence type="ECO:0000256" key="1">
    <source>
        <dbReference type="SAM" id="MobiDB-lite"/>
    </source>
</evidence>
<keyword evidence="3" id="KW-1185">Reference proteome</keyword>
<comment type="caution">
    <text evidence="2">The sequence shown here is derived from an EMBL/GenBank/DDBJ whole genome shotgun (WGS) entry which is preliminary data.</text>
</comment>
<evidence type="ECO:0000313" key="2">
    <source>
        <dbReference type="EMBL" id="MBZ6075300.1"/>
    </source>
</evidence>